<dbReference type="AlphaFoldDB" id="A0A9Q3BUE4"/>
<reference evidence="1" key="1">
    <citation type="submission" date="2021-03" db="EMBL/GenBank/DDBJ databases">
        <title>Draft genome sequence of rust myrtle Austropuccinia psidii MF-1, a brazilian biotype.</title>
        <authorList>
            <person name="Quecine M.C."/>
            <person name="Pachon D.M.R."/>
            <person name="Bonatelli M.L."/>
            <person name="Correr F.H."/>
            <person name="Franceschini L.M."/>
            <person name="Leite T.F."/>
            <person name="Margarido G.R.A."/>
            <person name="Almeida C.A."/>
            <person name="Ferrarezi J.A."/>
            <person name="Labate C.A."/>
        </authorList>
    </citation>
    <scope>NUCLEOTIDE SEQUENCE</scope>
    <source>
        <strain evidence="1">MF-1</strain>
    </source>
</reference>
<keyword evidence="2" id="KW-1185">Reference proteome</keyword>
<dbReference type="Proteomes" id="UP000765509">
    <property type="component" value="Unassembled WGS sequence"/>
</dbReference>
<gene>
    <name evidence="1" type="ORF">O181_010700</name>
</gene>
<evidence type="ECO:0008006" key="3">
    <source>
        <dbReference type="Google" id="ProtNLM"/>
    </source>
</evidence>
<comment type="caution">
    <text evidence="1">The sequence shown here is derived from an EMBL/GenBank/DDBJ whole genome shotgun (WGS) entry which is preliminary data.</text>
</comment>
<proteinExistence type="predicted"/>
<dbReference type="EMBL" id="AVOT02002619">
    <property type="protein sequence ID" value="MBW0470985.1"/>
    <property type="molecule type" value="Genomic_DNA"/>
</dbReference>
<accession>A0A9Q3BUE4</accession>
<evidence type="ECO:0000313" key="2">
    <source>
        <dbReference type="Proteomes" id="UP000765509"/>
    </source>
</evidence>
<evidence type="ECO:0000313" key="1">
    <source>
        <dbReference type="EMBL" id="MBW0470985.1"/>
    </source>
</evidence>
<protein>
    <recommendedName>
        <fullName evidence="3">Reverse transcriptase Ty1/copia-type domain-containing protein</fullName>
    </recommendedName>
</protein>
<organism evidence="1 2">
    <name type="scientific">Austropuccinia psidii MF-1</name>
    <dbReference type="NCBI Taxonomy" id="1389203"/>
    <lineage>
        <taxon>Eukaryota</taxon>
        <taxon>Fungi</taxon>
        <taxon>Dikarya</taxon>
        <taxon>Basidiomycota</taxon>
        <taxon>Pucciniomycotina</taxon>
        <taxon>Pucciniomycetes</taxon>
        <taxon>Pucciniales</taxon>
        <taxon>Sphaerophragmiaceae</taxon>
        <taxon>Austropuccinia</taxon>
    </lineage>
</organism>
<sequence length="159" mass="17682">MLWIHVDDGALVASLKELMNSISSKLDEALKTKWDEGINGLVGISITAMIDGFKFHHLDLISKILEVDASNITACSPLPAKCALESLEGGSMDKEYLRRRGILLYIEQGSRLDISYAASYLAQFSLGPTSSHWDELRHLIGYLWFTPNEGIVILKPPKH</sequence>
<name>A0A9Q3BUE4_9BASI</name>